<feature type="compositionally biased region" description="Basic and acidic residues" evidence="1">
    <location>
        <begin position="10"/>
        <end position="33"/>
    </location>
</feature>
<reference evidence="2" key="1">
    <citation type="journal article" date="2014" name="Front. Microbiol.">
        <title>High frequency of phylogenetically diverse reductive dehalogenase-homologous genes in deep subseafloor sedimentary metagenomes.</title>
        <authorList>
            <person name="Kawai M."/>
            <person name="Futagami T."/>
            <person name="Toyoda A."/>
            <person name="Takaki Y."/>
            <person name="Nishi S."/>
            <person name="Hori S."/>
            <person name="Arai W."/>
            <person name="Tsubouchi T."/>
            <person name="Morono Y."/>
            <person name="Uchiyama I."/>
            <person name="Ito T."/>
            <person name="Fujiyama A."/>
            <person name="Inagaki F."/>
            <person name="Takami H."/>
        </authorList>
    </citation>
    <scope>NUCLEOTIDE SEQUENCE</scope>
    <source>
        <strain evidence="2">Expedition CK06-06</strain>
    </source>
</reference>
<proteinExistence type="predicted"/>
<dbReference type="AlphaFoldDB" id="X1S108"/>
<protein>
    <submittedName>
        <fullName evidence="2">Uncharacterized protein</fullName>
    </submittedName>
</protein>
<name>X1S108_9ZZZZ</name>
<gene>
    <name evidence="2" type="ORF">S12H4_25106</name>
</gene>
<evidence type="ECO:0000313" key="2">
    <source>
        <dbReference type="EMBL" id="GAI72871.1"/>
    </source>
</evidence>
<sequence length="33" mass="4093">MAKRRKIAKAQKERGKNRRKNWERIQDGIRKEL</sequence>
<feature type="region of interest" description="Disordered" evidence="1">
    <location>
        <begin position="1"/>
        <end position="33"/>
    </location>
</feature>
<organism evidence="2">
    <name type="scientific">marine sediment metagenome</name>
    <dbReference type="NCBI Taxonomy" id="412755"/>
    <lineage>
        <taxon>unclassified sequences</taxon>
        <taxon>metagenomes</taxon>
        <taxon>ecological metagenomes</taxon>
    </lineage>
</organism>
<comment type="caution">
    <text evidence="2">The sequence shown here is derived from an EMBL/GenBank/DDBJ whole genome shotgun (WGS) entry which is preliminary data.</text>
</comment>
<evidence type="ECO:0000256" key="1">
    <source>
        <dbReference type="SAM" id="MobiDB-lite"/>
    </source>
</evidence>
<dbReference type="EMBL" id="BARW01013902">
    <property type="protein sequence ID" value="GAI72871.1"/>
    <property type="molecule type" value="Genomic_DNA"/>
</dbReference>
<accession>X1S108</accession>
<feature type="non-terminal residue" evidence="2">
    <location>
        <position position="33"/>
    </location>
</feature>